<feature type="region of interest" description="Disordered" evidence="2">
    <location>
        <begin position="350"/>
        <end position="370"/>
    </location>
</feature>
<feature type="region of interest" description="Disordered" evidence="2">
    <location>
        <begin position="592"/>
        <end position="614"/>
    </location>
</feature>
<dbReference type="SUPFAM" id="SSF48403">
    <property type="entry name" value="Ankyrin repeat"/>
    <property type="match status" value="1"/>
</dbReference>
<proteinExistence type="predicted"/>
<dbReference type="SMART" id="SM00248">
    <property type="entry name" value="ANK"/>
    <property type="match status" value="2"/>
</dbReference>
<dbReference type="SMART" id="SM00698">
    <property type="entry name" value="MORN"/>
    <property type="match status" value="6"/>
</dbReference>
<keyword evidence="1" id="KW-0677">Repeat</keyword>
<feature type="compositionally biased region" description="Acidic residues" evidence="2">
    <location>
        <begin position="350"/>
        <end position="364"/>
    </location>
</feature>
<dbReference type="Proteomes" id="UP001363151">
    <property type="component" value="Unassembled WGS sequence"/>
</dbReference>
<name>A0ABR1GEZ0_AURAN</name>
<dbReference type="Gene3D" id="2.20.110.10">
    <property type="entry name" value="Histone H3 K4-specific methyltransferase SET7/9 N-terminal domain"/>
    <property type="match status" value="2"/>
</dbReference>
<reference evidence="3 4" key="1">
    <citation type="submission" date="2024-03" db="EMBL/GenBank/DDBJ databases">
        <title>Aureococcus anophagefferens CCMP1851 and Kratosvirus quantuckense: Draft genome of a second virus-susceptible host strain in the model system.</title>
        <authorList>
            <person name="Chase E."/>
            <person name="Truchon A.R."/>
            <person name="Schepens W."/>
            <person name="Wilhelm S.W."/>
        </authorList>
    </citation>
    <scope>NUCLEOTIDE SEQUENCE [LARGE SCALE GENOMIC DNA]</scope>
    <source>
        <strain evidence="3 4">CCMP1851</strain>
    </source>
</reference>
<protein>
    <submittedName>
        <fullName evidence="3">Uncharacterized protein</fullName>
    </submittedName>
</protein>
<feature type="region of interest" description="Disordered" evidence="2">
    <location>
        <begin position="434"/>
        <end position="459"/>
    </location>
</feature>
<gene>
    <name evidence="3" type="ORF">SO694_00009512</name>
</gene>
<dbReference type="Gene3D" id="1.25.40.20">
    <property type="entry name" value="Ankyrin repeat-containing domain"/>
    <property type="match status" value="1"/>
</dbReference>
<evidence type="ECO:0000313" key="3">
    <source>
        <dbReference type="EMBL" id="KAK7254371.1"/>
    </source>
</evidence>
<dbReference type="Pfam" id="PF02493">
    <property type="entry name" value="MORN"/>
    <property type="match status" value="5"/>
</dbReference>
<feature type="region of interest" description="Disordered" evidence="2">
    <location>
        <begin position="650"/>
        <end position="669"/>
    </location>
</feature>
<dbReference type="Pfam" id="PF00023">
    <property type="entry name" value="Ank"/>
    <property type="match status" value="1"/>
</dbReference>
<feature type="region of interest" description="Disordered" evidence="2">
    <location>
        <begin position="293"/>
        <end position="318"/>
    </location>
</feature>
<evidence type="ECO:0000313" key="4">
    <source>
        <dbReference type="Proteomes" id="UP001363151"/>
    </source>
</evidence>
<evidence type="ECO:0000256" key="1">
    <source>
        <dbReference type="ARBA" id="ARBA00022737"/>
    </source>
</evidence>
<keyword evidence="4" id="KW-1185">Reference proteome</keyword>
<organism evidence="3 4">
    <name type="scientific">Aureococcus anophagefferens</name>
    <name type="common">Harmful bloom alga</name>
    <dbReference type="NCBI Taxonomy" id="44056"/>
    <lineage>
        <taxon>Eukaryota</taxon>
        <taxon>Sar</taxon>
        <taxon>Stramenopiles</taxon>
        <taxon>Ochrophyta</taxon>
        <taxon>Pelagophyceae</taxon>
        <taxon>Pelagomonadales</taxon>
        <taxon>Pelagomonadaceae</taxon>
        <taxon>Aureococcus</taxon>
    </lineage>
</organism>
<sequence length="823" mass="90223">MAAADGDDGDAREALFWACRAGVGDTVRALLEIEPELATAELGAFEGHDVHGAVPLAANRRCYTFTGSRKDGHTYALHVAAESGHKALVRALVDAHGADPAARDYRGRAARDVANGDARDAFKEFAGLEYDVRERYAGDEDESGEPHGAGKLYRKRAGYEEREFLLYDGAWHHGRYHGAGALYHAGTDTLAYSGKWVHGVRHGGGRSFGESGALEYDGAHRVNKRHGFGRAYAQGKCVYEGRWRRGYKHGYGRLDFLDEGGESTGHFEGSFRDDKMCGAGTYFHANGDRYEGQFDDNAPDGHGSYYDAASGQRTDGTWDDGKLRAEPDAARPPGAFAFDDVYDLHLVNDSSDEDDVISDEEEAADPGKRRPAGLCRMPCRTAGGGDLNIATEYVHAAHVVHVDFVDQKHEPEVPKDFMVVYDIVAAYGRRVAPERRRTRVKTRESQAERDDDSGDDDLETAAASPLEARIDFMRFLANMTRRRHALEAALEASEAALVAGMTEELEALVDTLEPLPTGGNDQAARLLQVLIESRSAKTIYPPVDDGEEREKVDATLLEPPLKWGDGDDEPEYKTLEEALRSVDAVLAEVSAEVLAQDEEEQARSRRRARDDDEPEALDELLAQVCARHGVADDDLADVGAVLRDVRAKHGVPGDDLALPPPPPDPDADQADLTRRLDAIFRTGELGDDDDVVVDQILKRVRERHDLPDDDAVALRAPPELEHEEDLEKLLAAVRARHGLPDVSEHVRRAIASGDAPADAPAMSDAEAAAFAEAYVDPSKLPYREDMMATEDRALIAHYDDLIARAGDEKADFAALEAEYRNLR</sequence>
<evidence type="ECO:0000256" key="2">
    <source>
        <dbReference type="SAM" id="MobiDB-lite"/>
    </source>
</evidence>
<dbReference type="InterPro" id="IPR036770">
    <property type="entry name" value="Ankyrin_rpt-contain_sf"/>
</dbReference>
<dbReference type="InterPro" id="IPR003409">
    <property type="entry name" value="MORN"/>
</dbReference>
<feature type="compositionally biased region" description="Basic and acidic residues" evidence="2">
    <location>
        <begin position="434"/>
        <end position="448"/>
    </location>
</feature>
<comment type="caution">
    <text evidence="3">The sequence shown here is derived from an EMBL/GenBank/DDBJ whole genome shotgun (WGS) entry which is preliminary data.</text>
</comment>
<dbReference type="SUPFAM" id="SSF82185">
    <property type="entry name" value="Histone H3 K4-specific methyltransferase SET7/9 N-terminal domain"/>
    <property type="match status" value="1"/>
</dbReference>
<dbReference type="InterPro" id="IPR002110">
    <property type="entry name" value="Ankyrin_rpt"/>
</dbReference>
<feature type="compositionally biased region" description="Acidic residues" evidence="2">
    <location>
        <begin position="449"/>
        <end position="459"/>
    </location>
</feature>
<dbReference type="EMBL" id="JBBJCI010000031">
    <property type="protein sequence ID" value="KAK7254371.1"/>
    <property type="molecule type" value="Genomic_DNA"/>
</dbReference>
<dbReference type="PANTHER" id="PTHR23084:SF263">
    <property type="entry name" value="MORN REPEAT-CONTAINING PROTEIN 1"/>
    <property type="match status" value="1"/>
</dbReference>
<accession>A0ABR1GEZ0</accession>
<dbReference type="PANTHER" id="PTHR23084">
    <property type="entry name" value="PHOSPHATIDYLINOSITOL-4-PHOSPHATE 5-KINASE RELATED"/>
    <property type="match status" value="1"/>
</dbReference>